<dbReference type="RefSeq" id="WP_188909976.1">
    <property type="nucleotide sequence ID" value="NZ_BMMF01000002.1"/>
</dbReference>
<evidence type="ECO:0000256" key="1">
    <source>
        <dbReference type="ARBA" id="ARBA00010364"/>
    </source>
</evidence>
<sequence>MARKKTAKTRAPWADEVGETLLVRVTPKASAERIAPERDETGALVLRVAVTAAPEDGKANAAVIALLAEALGLPRSALAIVRGETARTKTIRVAHRR</sequence>
<dbReference type="Pfam" id="PF02594">
    <property type="entry name" value="DUF167"/>
    <property type="match status" value="1"/>
</dbReference>
<gene>
    <name evidence="3" type="ORF">GCM10011322_08860</name>
</gene>
<dbReference type="AlphaFoldDB" id="A0A917V2M9"/>
<keyword evidence="4" id="KW-1185">Reference proteome</keyword>
<dbReference type="PANTHER" id="PTHR13420:SF7">
    <property type="entry name" value="UPF0235 PROTEIN C15ORF40"/>
    <property type="match status" value="1"/>
</dbReference>
<comment type="caution">
    <text evidence="3">The sequence shown here is derived from an EMBL/GenBank/DDBJ whole genome shotgun (WGS) entry which is preliminary data.</text>
</comment>
<evidence type="ECO:0000256" key="2">
    <source>
        <dbReference type="HAMAP-Rule" id="MF_00634"/>
    </source>
</evidence>
<evidence type="ECO:0000313" key="3">
    <source>
        <dbReference type="EMBL" id="GGK24454.1"/>
    </source>
</evidence>
<evidence type="ECO:0000313" key="4">
    <source>
        <dbReference type="Proteomes" id="UP000600449"/>
    </source>
</evidence>
<dbReference type="Gene3D" id="3.30.1200.10">
    <property type="entry name" value="YggU-like"/>
    <property type="match status" value="1"/>
</dbReference>
<dbReference type="SUPFAM" id="SSF69786">
    <property type="entry name" value="YggU-like"/>
    <property type="match status" value="1"/>
</dbReference>
<dbReference type="SMART" id="SM01152">
    <property type="entry name" value="DUF167"/>
    <property type="match status" value="1"/>
</dbReference>
<dbReference type="GO" id="GO:0005737">
    <property type="term" value="C:cytoplasm"/>
    <property type="evidence" value="ECO:0007669"/>
    <property type="project" value="TreeGrafter"/>
</dbReference>
<proteinExistence type="inferred from homology"/>
<dbReference type="HAMAP" id="MF_00634">
    <property type="entry name" value="UPF0235"/>
    <property type="match status" value="1"/>
</dbReference>
<accession>A0A917V2M9</accession>
<dbReference type="InterPro" id="IPR003746">
    <property type="entry name" value="DUF167"/>
</dbReference>
<comment type="similarity">
    <text evidence="1 2">Belongs to the UPF0235 family.</text>
</comment>
<organism evidence="3 4">
    <name type="scientific">Salinarimonas ramus</name>
    <dbReference type="NCBI Taxonomy" id="690164"/>
    <lineage>
        <taxon>Bacteria</taxon>
        <taxon>Pseudomonadati</taxon>
        <taxon>Pseudomonadota</taxon>
        <taxon>Alphaproteobacteria</taxon>
        <taxon>Hyphomicrobiales</taxon>
        <taxon>Salinarimonadaceae</taxon>
        <taxon>Salinarimonas</taxon>
    </lineage>
</organism>
<reference evidence="3 4" key="1">
    <citation type="journal article" date="2014" name="Int. J. Syst. Evol. Microbiol.">
        <title>Complete genome sequence of Corynebacterium casei LMG S-19264T (=DSM 44701T), isolated from a smear-ripened cheese.</title>
        <authorList>
            <consortium name="US DOE Joint Genome Institute (JGI-PGF)"/>
            <person name="Walter F."/>
            <person name="Albersmeier A."/>
            <person name="Kalinowski J."/>
            <person name="Ruckert C."/>
        </authorList>
    </citation>
    <scope>NUCLEOTIDE SEQUENCE [LARGE SCALE GENOMIC DNA]</scope>
    <source>
        <strain evidence="3 4">CGMCC 1.9161</strain>
    </source>
</reference>
<protein>
    <recommendedName>
        <fullName evidence="2">UPF0235 protein GCM10011322_08860</fullName>
    </recommendedName>
</protein>
<dbReference type="PANTHER" id="PTHR13420">
    <property type="entry name" value="UPF0235 PROTEIN C15ORF40"/>
    <property type="match status" value="1"/>
</dbReference>
<name>A0A917V2M9_9HYPH</name>
<dbReference type="Proteomes" id="UP000600449">
    <property type="component" value="Unassembled WGS sequence"/>
</dbReference>
<dbReference type="InterPro" id="IPR036591">
    <property type="entry name" value="YggU-like_sf"/>
</dbReference>
<dbReference type="EMBL" id="BMMF01000002">
    <property type="protein sequence ID" value="GGK24454.1"/>
    <property type="molecule type" value="Genomic_DNA"/>
</dbReference>
<dbReference type="NCBIfam" id="TIGR00251">
    <property type="entry name" value="DUF167 family protein"/>
    <property type="match status" value="1"/>
</dbReference>